<dbReference type="EMBL" id="MRZV01000072">
    <property type="protein sequence ID" value="PIK59847.1"/>
    <property type="molecule type" value="Genomic_DNA"/>
</dbReference>
<dbReference type="GO" id="GO:0004866">
    <property type="term" value="F:endopeptidase inhibitor activity"/>
    <property type="evidence" value="ECO:0007669"/>
    <property type="project" value="InterPro"/>
</dbReference>
<proteinExistence type="predicted"/>
<feature type="region of interest" description="Disordered" evidence="4">
    <location>
        <begin position="1"/>
        <end position="27"/>
    </location>
</feature>
<dbReference type="PANTHER" id="PTHR11412">
    <property type="entry name" value="MACROGLOBULIN / COMPLEMENT"/>
    <property type="match status" value="1"/>
</dbReference>
<dbReference type="InterPro" id="IPR019742">
    <property type="entry name" value="MacrogloblnA2_CS"/>
</dbReference>
<sequence length="542" mass="58158">MAFPGDNGNEIPESGPEAGPEAAPGTVRTDFPETWLWTDFTTGTHVVFDSAHCGVLSAVAEDIACPDGRTSMQFEVQDTITTWDVSAFGISLSQGIGISNRVELLAKQDFFLTLALPFSVVQGEDFELRVSIFNFFTTDLMTTVSLRQSADYDLVTATGVTNFVPPSSVLVPASGTYQVSFPIRPRGSGLIDISVEAASSRATDTVIRQLLVEPRGVELSRVSSMLRIADNFGPFSESFNISAVVPATGLVEGSVSGILTFSGDVMGPTMNNLDSLLRLPTGCGEQNMMGFAPDVFILKYLDTAASPNPAVVEKAKRFLRIGYQSELTYQHRDCSFSAFGESSSRGGKSAEGSTWLTAFVAKSFSQAIPYISVDINQLQCSLRFLISKQDDSGAFTESGRIVDQEIQGGVNGEIAVTAYVMTTLHEALMTGNLTLFCTYALTLGGSPFAGSFRSTLDSLAISTGTGLVHWTDNTDEFGSVVQPPPIDFLRPYIYEPPTTEVEMSAYALLAYLAAGDIDDAVPIVRWLISQQGSRGGWGSTQV</sequence>
<dbReference type="Gene3D" id="2.60.40.10">
    <property type="entry name" value="Immunoglobulins"/>
    <property type="match status" value="1"/>
</dbReference>
<feature type="domain" description="Alpha-2-macroglobulin" evidence="5">
    <location>
        <begin position="34"/>
        <end position="146"/>
    </location>
</feature>
<dbReference type="Gene3D" id="2.20.130.20">
    <property type="match status" value="1"/>
</dbReference>
<keyword evidence="3" id="KW-1015">Disulfide bond</keyword>
<evidence type="ECO:0000256" key="2">
    <source>
        <dbReference type="ARBA" id="ARBA00022966"/>
    </source>
</evidence>
<dbReference type="SMART" id="SM01419">
    <property type="entry name" value="Thiol-ester_cl"/>
    <property type="match status" value="1"/>
</dbReference>
<evidence type="ECO:0000313" key="6">
    <source>
        <dbReference type="EMBL" id="PIK59847.1"/>
    </source>
</evidence>
<reference evidence="6 7" key="1">
    <citation type="journal article" date="2017" name="PLoS Biol.">
        <title>The sea cucumber genome provides insights into morphological evolution and visceral regeneration.</title>
        <authorList>
            <person name="Zhang X."/>
            <person name="Sun L."/>
            <person name="Yuan J."/>
            <person name="Sun Y."/>
            <person name="Gao Y."/>
            <person name="Zhang L."/>
            <person name="Li S."/>
            <person name="Dai H."/>
            <person name="Hamel J.F."/>
            <person name="Liu C."/>
            <person name="Yu Y."/>
            <person name="Liu S."/>
            <person name="Lin W."/>
            <person name="Guo K."/>
            <person name="Jin S."/>
            <person name="Xu P."/>
            <person name="Storey K.B."/>
            <person name="Huan P."/>
            <person name="Zhang T."/>
            <person name="Zhou Y."/>
            <person name="Zhang J."/>
            <person name="Lin C."/>
            <person name="Li X."/>
            <person name="Xing L."/>
            <person name="Huo D."/>
            <person name="Sun M."/>
            <person name="Wang L."/>
            <person name="Mercier A."/>
            <person name="Li F."/>
            <person name="Yang H."/>
            <person name="Xiang J."/>
        </authorList>
    </citation>
    <scope>NUCLEOTIDE SEQUENCE [LARGE SCALE GENOMIC DNA]</scope>
    <source>
        <strain evidence="6">Shaxun</strain>
        <tissue evidence="6">Muscle</tissue>
    </source>
</reference>
<gene>
    <name evidence="6" type="ORF">BSL78_03219</name>
</gene>
<protein>
    <recommendedName>
        <fullName evidence="5">Alpha-2-macroglobulin domain-containing protein</fullName>
    </recommendedName>
</protein>
<evidence type="ECO:0000256" key="4">
    <source>
        <dbReference type="SAM" id="MobiDB-lite"/>
    </source>
</evidence>
<dbReference type="PANTHER" id="PTHR11412:SF136">
    <property type="entry name" value="CD109 ANTIGEN"/>
    <property type="match status" value="1"/>
</dbReference>
<dbReference type="InterPro" id="IPR008930">
    <property type="entry name" value="Terpenoid_cyclase/PrenylTrfase"/>
</dbReference>
<evidence type="ECO:0000256" key="1">
    <source>
        <dbReference type="ARBA" id="ARBA00022729"/>
    </source>
</evidence>
<organism evidence="6 7">
    <name type="scientific">Stichopus japonicus</name>
    <name type="common">Sea cucumber</name>
    <dbReference type="NCBI Taxonomy" id="307972"/>
    <lineage>
        <taxon>Eukaryota</taxon>
        <taxon>Metazoa</taxon>
        <taxon>Echinodermata</taxon>
        <taxon>Eleutherozoa</taxon>
        <taxon>Echinozoa</taxon>
        <taxon>Holothuroidea</taxon>
        <taxon>Aspidochirotacea</taxon>
        <taxon>Aspidochirotida</taxon>
        <taxon>Stichopodidae</taxon>
        <taxon>Apostichopus</taxon>
    </lineage>
</organism>
<dbReference type="Gene3D" id="2.60.120.1540">
    <property type="match status" value="1"/>
</dbReference>
<dbReference type="InterPro" id="IPR047565">
    <property type="entry name" value="Alpha-macroglob_thiol-ester_cl"/>
</dbReference>
<keyword evidence="1" id="KW-0732">Signal</keyword>
<dbReference type="Gene3D" id="1.50.10.20">
    <property type="match status" value="1"/>
</dbReference>
<dbReference type="InterPro" id="IPR013783">
    <property type="entry name" value="Ig-like_fold"/>
</dbReference>
<dbReference type="AlphaFoldDB" id="A0A2G8LHW4"/>
<dbReference type="SUPFAM" id="SSF48239">
    <property type="entry name" value="Terpenoid cyclases/Protein prenyltransferases"/>
    <property type="match status" value="1"/>
</dbReference>
<dbReference type="InterPro" id="IPR001599">
    <property type="entry name" value="Macroglobln_a2"/>
</dbReference>
<name>A0A2G8LHW4_STIJA</name>
<dbReference type="Pfam" id="PF00207">
    <property type="entry name" value="A2M"/>
    <property type="match status" value="1"/>
</dbReference>
<evidence type="ECO:0000259" key="5">
    <source>
        <dbReference type="SMART" id="SM01360"/>
    </source>
</evidence>
<dbReference type="OrthoDB" id="9998011at2759"/>
<dbReference type="Proteomes" id="UP000230750">
    <property type="component" value="Unassembled WGS sequence"/>
</dbReference>
<comment type="caution">
    <text evidence="6">The sequence shown here is derived from an EMBL/GenBank/DDBJ whole genome shotgun (WGS) entry which is preliminary data.</text>
</comment>
<dbReference type="SMART" id="SM01360">
    <property type="entry name" value="A2M"/>
    <property type="match status" value="1"/>
</dbReference>
<evidence type="ECO:0000313" key="7">
    <source>
        <dbReference type="Proteomes" id="UP000230750"/>
    </source>
</evidence>
<keyword evidence="2" id="KW-0882">Thioester bond</keyword>
<dbReference type="GO" id="GO:0005615">
    <property type="term" value="C:extracellular space"/>
    <property type="evidence" value="ECO:0007669"/>
    <property type="project" value="InterPro"/>
</dbReference>
<dbReference type="Pfam" id="PF07678">
    <property type="entry name" value="TED_complement"/>
    <property type="match status" value="2"/>
</dbReference>
<keyword evidence="7" id="KW-1185">Reference proteome</keyword>
<dbReference type="InterPro" id="IPR050473">
    <property type="entry name" value="A2M/Complement_sys"/>
</dbReference>
<evidence type="ECO:0000256" key="3">
    <source>
        <dbReference type="ARBA" id="ARBA00023157"/>
    </source>
</evidence>
<dbReference type="InterPro" id="IPR011626">
    <property type="entry name" value="Alpha-macroglobulin_TED"/>
</dbReference>
<dbReference type="STRING" id="307972.A0A2G8LHW4"/>
<accession>A0A2G8LHW4</accession>
<dbReference type="PROSITE" id="PS00477">
    <property type="entry name" value="ALPHA_2_MACROGLOBULIN"/>
    <property type="match status" value="1"/>
</dbReference>